<gene>
    <name evidence="2" type="ORF">NLI96_g12608</name>
</gene>
<feature type="region of interest" description="Disordered" evidence="1">
    <location>
        <begin position="414"/>
        <end position="466"/>
    </location>
</feature>
<evidence type="ECO:0000313" key="3">
    <source>
        <dbReference type="Proteomes" id="UP001212997"/>
    </source>
</evidence>
<keyword evidence="3" id="KW-1185">Reference proteome</keyword>
<accession>A0AAD5YC89</accession>
<evidence type="ECO:0000256" key="1">
    <source>
        <dbReference type="SAM" id="MobiDB-lite"/>
    </source>
</evidence>
<feature type="compositionally biased region" description="Basic and acidic residues" evidence="1">
    <location>
        <begin position="72"/>
        <end position="95"/>
    </location>
</feature>
<dbReference type="AlphaFoldDB" id="A0AAD5YC89"/>
<reference evidence="2" key="1">
    <citation type="submission" date="2022-07" db="EMBL/GenBank/DDBJ databases">
        <title>Genome Sequence of Physisporinus lineatus.</title>
        <authorList>
            <person name="Buettner E."/>
        </authorList>
    </citation>
    <scope>NUCLEOTIDE SEQUENCE</scope>
    <source>
        <strain evidence="2">VT162</strain>
    </source>
</reference>
<proteinExistence type="predicted"/>
<comment type="caution">
    <text evidence="2">The sequence shown here is derived from an EMBL/GenBank/DDBJ whole genome shotgun (WGS) entry which is preliminary data.</text>
</comment>
<dbReference type="Proteomes" id="UP001212997">
    <property type="component" value="Unassembled WGS sequence"/>
</dbReference>
<feature type="compositionally biased region" description="Polar residues" evidence="1">
    <location>
        <begin position="423"/>
        <end position="436"/>
    </location>
</feature>
<evidence type="ECO:0000313" key="2">
    <source>
        <dbReference type="EMBL" id="KAJ3474178.1"/>
    </source>
</evidence>
<feature type="compositionally biased region" description="Polar residues" evidence="1">
    <location>
        <begin position="25"/>
        <end position="36"/>
    </location>
</feature>
<organism evidence="2 3">
    <name type="scientific">Meripilus lineatus</name>
    <dbReference type="NCBI Taxonomy" id="2056292"/>
    <lineage>
        <taxon>Eukaryota</taxon>
        <taxon>Fungi</taxon>
        <taxon>Dikarya</taxon>
        <taxon>Basidiomycota</taxon>
        <taxon>Agaricomycotina</taxon>
        <taxon>Agaricomycetes</taxon>
        <taxon>Polyporales</taxon>
        <taxon>Meripilaceae</taxon>
        <taxon>Meripilus</taxon>
    </lineage>
</organism>
<feature type="region of interest" description="Disordered" evidence="1">
    <location>
        <begin position="1"/>
        <end position="102"/>
    </location>
</feature>
<sequence length="466" mass="51085">MGSNNPSFRFGGDGNAPSVWGRTQELASRQFTSGSALPQHLGHSGARDSPIVISPSQSPEPTNNNNIFSFRVPDRQEDWPMEWRGDGKGKGKETQEGGAGTGRSLAEKLAEQGGGDTSNWSEGGILFTAIPTTDPPRIHFSDPLGKYRNLSQASGRAFEEAPEPKTLLQLHGGGACAPQETYSSWALLRQLAIVAVGHDNFTLTPPIARVPGDYVNAAPYVFVYHSGREGDVQKLESHAVWAQKAGAFYTLPYEHDSVPEYIGSFQGFTGPKEVPLLAAFRMAVVSGSLKTLTLTLAKTNRAHEKKTADEILVMVHNNIRIKILPTSGDNGQEKPTVALYCTSPSNNMKAWVAWRDAWRRTRIDTEWYLSGEWVPDHTCLGCHGNDHPTGLCPFMALDGWLGPVSRDLYKAVNEKREEKEQTFKPQQRPPAQTSGQGRFGQHSGDNYKPGQSSNQGRFGQRSNGRK</sequence>
<feature type="compositionally biased region" description="Polar residues" evidence="1">
    <location>
        <begin position="449"/>
        <end position="466"/>
    </location>
</feature>
<feature type="compositionally biased region" description="Polar residues" evidence="1">
    <location>
        <begin position="54"/>
        <end position="68"/>
    </location>
</feature>
<protein>
    <submittedName>
        <fullName evidence="2">Uncharacterized protein</fullName>
    </submittedName>
</protein>
<dbReference type="EMBL" id="JANAWD010001130">
    <property type="protein sequence ID" value="KAJ3474178.1"/>
    <property type="molecule type" value="Genomic_DNA"/>
</dbReference>
<name>A0AAD5YC89_9APHY</name>